<dbReference type="STRING" id="1076935.U4LBI6"/>
<dbReference type="GO" id="GO:0005829">
    <property type="term" value="C:cytosol"/>
    <property type="evidence" value="ECO:0007669"/>
    <property type="project" value="TreeGrafter"/>
</dbReference>
<dbReference type="CDD" id="cd07776">
    <property type="entry name" value="ASKHA_NBD_FGGY_SpXK-like"/>
    <property type="match status" value="1"/>
</dbReference>
<dbReference type="EC" id="2.7.1.17" evidence="7"/>
<dbReference type="Gene3D" id="3.30.420.40">
    <property type="match status" value="2"/>
</dbReference>
<name>U4LBI6_PYROM</name>
<dbReference type="AlphaFoldDB" id="U4LBI6"/>
<evidence type="ECO:0000313" key="10">
    <source>
        <dbReference type="Proteomes" id="UP000018144"/>
    </source>
</evidence>
<dbReference type="EMBL" id="HF935626">
    <property type="protein sequence ID" value="CCX11520.1"/>
    <property type="molecule type" value="Genomic_DNA"/>
</dbReference>
<dbReference type="SUPFAM" id="SSF53067">
    <property type="entry name" value="Actin-like ATPase domain"/>
    <property type="match status" value="2"/>
</dbReference>
<dbReference type="GO" id="GO:0004856">
    <property type="term" value="F:D-xylulokinase activity"/>
    <property type="evidence" value="ECO:0007669"/>
    <property type="project" value="UniProtKB-UniRule"/>
</dbReference>
<evidence type="ECO:0000256" key="3">
    <source>
        <dbReference type="ARBA" id="ARBA00022679"/>
    </source>
</evidence>
<dbReference type="PANTHER" id="PTHR10196:SF57">
    <property type="entry name" value="XYLULOSE KINASE"/>
    <property type="match status" value="1"/>
</dbReference>
<dbReference type="eggNOG" id="KOG2531">
    <property type="taxonomic scope" value="Eukaryota"/>
</dbReference>
<evidence type="ECO:0000256" key="5">
    <source>
        <dbReference type="ARBA" id="ARBA00025184"/>
    </source>
</evidence>
<evidence type="ECO:0000256" key="6">
    <source>
        <dbReference type="ARBA" id="ARBA00048885"/>
    </source>
</evidence>
<reference evidence="9 10" key="1">
    <citation type="journal article" date="2013" name="PLoS Genet.">
        <title>The genome and development-dependent transcriptomes of Pyronema confluens: a window into fungal evolution.</title>
        <authorList>
            <person name="Traeger S."/>
            <person name="Altegoer F."/>
            <person name="Freitag M."/>
            <person name="Gabaldon T."/>
            <person name="Kempken F."/>
            <person name="Kumar A."/>
            <person name="Marcet-Houben M."/>
            <person name="Poggeler S."/>
            <person name="Stajich J.E."/>
            <person name="Nowrousian M."/>
        </authorList>
    </citation>
    <scope>NUCLEOTIDE SEQUENCE [LARGE SCALE GENOMIC DNA]</scope>
    <source>
        <strain evidence="10">CBS 100304</strain>
        <tissue evidence="9">Vegetative mycelium</tissue>
    </source>
</reference>
<organism evidence="9 10">
    <name type="scientific">Pyronema omphalodes (strain CBS 100304)</name>
    <name type="common">Pyronema confluens</name>
    <dbReference type="NCBI Taxonomy" id="1076935"/>
    <lineage>
        <taxon>Eukaryota</taxon>
        <taxon>Fungi</taxon>
        <taxon>Dikarya</taxon>
        <taxon>Ascomycota</taxon>
        <taxon>Pezizomycotina</taxon>
        <taxon>Pezizomycetes</taxon>
        <taxon>Pezizales</taxon>
        <taxon>Pyronemataceae</taxon>
        <taxon>Pyronema</taxon>
    </lineage>
</organism>
<evidence type="ECO:0000256" key="2">
    <source>
        <dbReference type="ARBA" id="ARBA00022629"/>
    </source>
</evidence>
<comment type="function">
    <text evidence="5 7">Highly specific D-xylulose kinase which participates in the catabolism of xylose. Xylose is a major component of hemicelluloses such as xylan. Most fungi utilize D-xylose via three enzymatic reactions, xylose reductase (XR), xylitol dehydrogenase (XDH), and xylulokinase, to form xylulose 5-phosphate, which enters pentose phosphate pathway.</text>
</comment>
<evidence type="ECO:0000256" key="7">
    <source>
        <dbReference type="RuleBase" id="RU367058"/>
    </source>
</evidence>
<keyword evidence="4 7" id="KW-0418">Kinase</keyword>
<keyword evidence="7" id="KW-0547">Nucleotide-binding</keyword>
<keyword evidence="10" id="KW-1185">Reference proteome</keyword>
<dbReference type="Pfam" id="PF02782">
    <property type="entry name" value="FGGY_C"/>
    <property type="match status" value="1"/>
</dbReference>
<keyword evidence="7" id="KW-0067">ATP-binding</keyword>
<accession>U4LBI6</accession>
<dbReference type="GO" id="GO:0042732">
    <property type="term" value="P:D-xylose metabolic process"/>
    <property type="evidence" value="ECO:0007669"/>
    <property type="project" value="UniProtKB-UniRule"/>
</dbReference>
<dbReference type="Proteomes" id="UP000018144">
    <property type="component" value="Unassembled WGS sequence"/>
</dbReference>
<dbReference type="InterPro" id="IPR042024">
    <property type="entry name" value="D-XK_euk"/>
</dbReference>
<dbReference type="OrthoDB" id="1728974at2759"/>
<feature type="domain" description="Carbohydrate kinase FGGY C-terminal" evidence="8">
    <location>
        <begin position="301"/>
        <end position="504"/>
    </location>
</feature>
<keyword evidence="2 7" id="KW-0859">Xylose metabolism</keyword>
<evidence type="ECO:0000313" key="9">
    <source>
        <dbReference type="EMBL" id="CCX11520.1"/>
    </source>
</evidence>
<protein>
    <recommendedName>
        <fullName evidence="7">Xylulose kinase</fullName>
        <ecNumber evidence="7">2.7.1.17</ecNumber>
    </recommendedName>
</protein>
<dbReference type="GO" id="GO:0005997">
    <property type="term" value="P:xylulose metabolic process"/>
    <property type="evidence" value="ECO:0007669"/>
    <property type="project" value="TreeGrafter"/>
</dbReference>
<evidence type="ECO:0000259" key="8">
    <source>
        <dbReference type="Pfam" id="PF02782"/>
    </source>
</evidence>
<gene>
    <name evidence="9" type="ORF">PCON_11114</name>
</gene>
<dbReference type="InterPro" id="IPR018485">
    <property type="entry name" value="FGGY_C"/>
</dbReference>
<keyword evidence="7" id="KW-0119">Carbohydrate metabolism</keyword>
<evidence type="ECO:0000256" key="1">
    <source>
        <dbReference type="ARBA" id="ARBA00009156"/>
    </source>
</evidence>
<sequence length="562" mass="61412">MSATYLGFDLSSSGLKCLAVTPDLKAVHEESITFDQDLPSYGVSGGVLKNETENEVYAPVAMWIEALDLLLQRMKDNGFDFSTVKGMSGAGQQHGSVYWSDKAEDLLKSLDPTKTLVDQLSPSAFTHPFSPNWQDHSTQPECEQFETTSCSGDSLAHTTGSRAHHRFTGPQIKRFLRLRPEIYESTPRISLVSSFLCSLFLGKIAPLDISDVCGMNLWSIPTNSWDETLLALTAEGSKDGAAGLKTKLGEVSQHPGENLGAISQFFVSRYGFTPSCIITPFTGDNPSTILALPLRPMDAILSLGTSTTLLMVTETYKTSVEYHMFNHPTTRGLYMFMLCYCNGALAREELKDTLNNGKGGDWSAFNQAALSSPIAGKSTPSAPAKLGIYFPLPENIPNVRAGTWRFTYDGQSIKETSEGWNIPHDDARSILESQALSMRLRSDPLLEEAGDKRQPRRLYVVGGGSKNEAIVEVMAQVLGAKEGVYRLDVGSNACALGAAYLAAWGGEAEGAAFEDWVQERWDESSMVKKIAEGYREGVWETYGELVEGLRLVEKSIVGRASN</sequence>
<evidence type="ECO:0000256" key="4">
    <source>
        <dbReference type="ARBA" id="ARBA00022777"/>
    </source>
</evidence>
<dbReference type="PANTHER" id="PTHR10196">
    <property type="entry name" value="SUGAR KINASE"/>
    <property type="match status" value="1"/>
</dbReference>
<dbReference type="FunFam" id="3.30.420.40:FF:000118">
    <property type="entry name" value="Xylulose kinase 2"/>
    <property type="match status" value="1"/>
</dbReference>
<keyword evidence="3 7" id="KW-0808">Transferase</keyword>
<dbReference type="OMA" id="NSCALGG"/>
<dbReference type="GO" id="GO:0005524">
    <property type="term" value="F:ATP binding"/>
    <property type="evidence" value="ECO:0007669"/>
    <property type="project" value="UniProtKB-UniRule"/>
</dbReference>
<dbReference type="InterPro" id="IPR043129">
    <property type="entry name" value="ATPase_NBD"/>
</dbReference>
<comment type="similarity">
    <text evidence="1 7">Belongs to the FGGY kinase family.</text>
</comment>
<comment type="catalytic activity">
    <reaction evidence="6 7">
        <text>D-xylulose + ATP = D-xylulose 5-phosphate + ADP + H(+)</text>
        <dbReference type="Rhea" id="RHEA:10964"/>
        <dbReference type="ChEBI" id="CHEBI:15378"/>
        <dbReference type="ChEBI" id="CHEBI:17140"/>
        <dbReference type="ChEBI" id="CHEBI:30616"/>
        <dbReference type="ChEBI" id="CHEBI:57737"/>
        <dbReference type="ChEBI" id="CHEBI:456216"/>
        <dbReference type="EC" id="2.7.1.17"/>
    </reaction>
</comment>
<proteinExistence type="inferred from homology"/>